<organism evidence="8 9">
    <name type="scientific">Aquimixticola soesokkakensis</name>
    <dbReference type="NCBI Taxonomy" id="1519096"/>
    <lineage>
        <taxon>Bacteria</taxon>
        <taxon>Pseudomonadati</taxon>
        <taxon>Pseudomonadota</taxon>
        <taxon>Alphaproteobacteria</taxon>
        <taxon>Rhodobacterales</taxon>
        <taxon>Paracoccaceae</taxon>
        <taxon>Aquimixticola</taxon>
    </lineage>
</organism>
<dbReference type="Proteomes" id="UP000193862">
    <property type="component" value="Unassembled WGS sequence"/>
</dbReference>
<evidence type="ECO:0000256" key="3">
    <source>
        <dbReference type="ARBA" id="ARBA00022692"/>
    </source>
</evidence>
<sequence length="285" mass="30934">MLATGFCLVTVNVLVKFVGEGLPPFESAFLRFVLGLVFLIPAIPAIRAVRFTRRLTGLFVLRAVAHAIGVCFWFFSMTRIPLGDVTAMNFMNPVYVTLGAALFFGEKLGLYRASALFVAFLGGLVILRPGFREIDAGHVAMIFTAIFFAIGYLTANRLSKEVPASVVVAMMSLIVPICLAPLALAHWVTPSLPQIGLLFATAFFATIAHYCMTRAFAVAPMAVVQPVTFLQLVWAMLFGVVLFGEALDPFVLLGGALILGSVSFITLREARLKRGRTPSPEQTKL</sequence>
<feature type="transmembrane region" description="Helical" evidence="6">
    <location>
        <begin position="250"/>
        <end position="267"/>
    </location>
</feature>
<keyword evidence="4 6" id="KW-1133">Transmembrane helix</keyword>
<dbReference type="InterPro" id="IPR037185">
    <property type="entry name" value="EmrE-like"/>
</dbReference>
<feature type="transmembrane region" description="Helical" evidence="6">
    <location>
        <begin position="223"/>
        <end position="244"/>
    </location>
</feature>
<feature type="transmembrane region" description="Helical" evidence="6">
    <location>
        <begin position="194"/>
        <end position="211"/>
    </location>
</feature>
<evidence type="ECO:0000259" key="7">
    <source>
        <dbReference type="Pfam" id="PF00892"/>
    </source>
</evidence>
<dbReference type="EMBL" id="FWFS01000007">
    <property type="protein sequence ID" value="SLN49382.1"/>
    <property type="molecule type" value="Genomic_DNA"/>
</dbReference>
<dbReference type="AlphaFoldDB" id="A0A1Y5T0Q9"/>
<dbReference type="Pfam" id="PF00892">
    <property type="entry name" value="EamA"/>
    <property type="match status" value="2"/>
</dbReference>
<dbReference type="InterPro" id="IPR000620">
    <property type="entry name" value="EamA_dom"/>
</dbReference>
<evidence type="ECO:0000313" key="9">
    <source>
        <dbReference type="Proteomes" id="UP000193862"/>
    </source>
</evidence>
<evidence type="ECO:0000256" key="1">
    <source>
        <dbReference type="ARBA" id="ARBA00004141"/>
    </source>
</evidence>
<feature type="transmembrane region" description="Helical" evidence="6">
    <location>
        <begin position="28"/>
        <end position="46"/>
    </location>
</feature>
<evidence type="ECO:0000256" key="6">
    <source>
        <dbReference type="SAM" id="Phobius"/>
    </source>
</evidence>
<feature type="transmembrane region" description="Helical" evidence="6">
    <location>
        <begin position="167"/>
        <end position="188"/>
    </location>
</feature>
<evidence type="ECO:0000256" key="5">
    <source>
        <dbReference type="ARBA" id="ARBA00023136"/>
    </source>
</evidence>
<dbReference type="PANTHER" id="PTHR22911">
    <property type="entry name" value="ACYL-MALONYL CONDENSING ENZYME-RELATED"/>
    <property type="match status" value="1"/>
</dbReference>
<keyword evidence="3 6" id="KW-0812">Transmembrane</keyword>
<evidence type="ECO:0000256" key="4">
    <source>
        <dbReference type="ARBA" id="ARBA00022989"/>
    </source>
</evidence>
<feature type="domain" description="EamA" evidence="7">
    <location>
        <begin position="2"/>
        <end position="127"/>
    </location>
</feature>
<dbReference type="GO" id="GO:0016020">
    <property type="term" value="C:membrane"/>
    <property type="evidence" value="ECO:0007669"/>
    <property type="project" value="UniProtKB-SubCell"/>
</dbReference>
<evidence type="ECO:0000256" key="2">
    <source>
        <dbReference type="ARBA" id="ARBA00009853"/>
    </source>
</evidence>
<evidence type="ECO:0000313" key="8">
    <source>
        <dbReference type="EMBL" id="SLN49382.1"/>
    </source>
</evidence>
<feature type="transmembrane region" description="Helical" evidence="6">
    <location>
        <begin position="137"/>
        <end position="155"/>
    </location>
</feature>
<dbReference type="SUPFAM" id="SSF103481">
    <property type="entry name" value="Multidrug resistance efflux transporter EmrE"/>
    <property type="match status" value="2"/>
</dbReference>
<dbReference type="PANTHER" id="PTHR22911:SF6">
    <property type="entry name" value="SOLUTE CARRIER FAMILY 35 MEMBER G1"/>
    <property type="match status" value="1"/>
</dbReference>
<keyword evidence="5 6" id="KW-0472">Membrane</keyword>
<gene>
    <name evidence="8" type="primary">ribN_2</name>
    <name evidence="8" type="ORF">AQS8620_02103</name>
</gene>
<accession>A0A1Y5T0Q9</accession>
<keyword evidence="9" id="KW-1185">Reference proteome</keyword>
<proteinExistence type="inferred from homology"/>
<comment type="subcellular location">
    <subcellularLocation>
        <location evidence="1">Membrane</location>
        <topology evidence="1">Multi-pass membrane protein</topology>
    </subcellularLocation>
</comment>
<feature type="transmembrane region" description="Helical" evidence="6">
    <location>
        <begin position="111"/>
        <end position="131"/>
    </location>
</feature>
<protein>
    <submittedName>
        <fullName evidence="8">Riboflavin transporter</fullName>
    </submittedName>
</protein>
<comment type="similarity">
    <text evidence="2">Belongs to the drug/metabolite transporter (DMT) superfamily. 10 TMS drug/metabolite exporter (DME) (TC 2.A.7.3) family.</text>
</comment>
<feature type="transmembrane region" description="Helical" evidence="6">
    <location>
        <begin position="58"/>
        <end position="75"/>
    </location>
</feature>
<feature type="domain" description="EamA" evidence="7">
    <location>
        <begin position="137"/>
        <end position="266"/>
    </location>
</feature>
<name>A0A1Y5T0Q9_9RHOB</name>
<dbReference type="Gene3D" id="1.10.3730.20">
    <property type="match status" value="2"/>
</dbReference>
<reference evidence="8 9" key="1">
    <citation type="submission" date="2017-03" db="EMBL/GenBank/DDBJ databases">
        <authorList>
            <person name="Afonso C.L."/>
            <person name="Miller P.J."/>
            <person name="Scott M.A."/>
            <person name="Spackman E."/>
            <person name="Goraichik I."/>
            <person name="Dimitrov K.M."/>
            <person name="Suarez D.L."/>
            <person name="Swayne D.E."/>
        </authorList>
    </citation>
    <scope>NUCLEOTIDE SEQUENCE [LARGE SCALE GENOMIC DNA]</scope>
    <source>
        <strain evidence="8 9">CECT 8620</strain>
    </source>
</reference>